<dbReference type="InterPro" id="IPR023148">
    <property type="entry name" value="tRNA_m1G_MeTrfase_C_sf"/>
</dbReference>
<keyword evidence="9 15" id="KW-0808">Transferase</keyword>
<protein>
    <recommendedName>
        <fullName evidence="6 15">tRNA (guanine-N(1)-)-methyltransferase</fullName>
        <ecNumber evidence="5 15">2.1.1.228</ecNumber>
    </recommendedName>
    <alternativeName>
        <fullName evidence="12 15">M1G-methyltransferase</fullName>
    </alternativeName>
    <alternativeName>
        <fullName evidence="13 15">tRNA [GM37] methyltransferase</fullName>
    </alternativeName>
</protein>
<dbReference type="GO" id="GO:0005829">
    <property type="term" value="C:cytosol"/>
    <property type="evidence" value="ECO:0007669"/>
    <property type="project" value="TreeGrafter"/>
</dbReference>
<evidence type="ECO:0000256" key="7">
    <source>
        <dbReference type="ARBA" id="ARBA00022490"/>
    </source>
</evidence>
<dbReference type="SUPFAM" id="SSF75217">
    <property type="entry name" value="alpha/beta knot"/>
    <property type="match status" value="1"/>
</dbReference>
<sequence length="236" mass="27145">MKIDVLTLFPKMFEGPLTESMLKRAQKKKFLDIRVHNIRDFTIDRHRITDDFSYGGGGMVLKPEPIFKSVEFLKKCSGRVHSAKVLLMTPDGKTFNQQMAKKLAKRKHLIFICGHYEGVDERVRKIVDEEISIGDYVLTGGELPAMVVIDAVARMIKGVVGKQDAPKKDSFYKGLLDYPHYTRPREFRDMKVPGVLLSGNHKKIQEWRVTIALKRTKQRRPDLLKGDTNARFSQRD</sequence>
<dbReference type="EMBL" id="MNUO01000032">
    <property type="protein sequence ID" value="OIN97881.1"/>
    <property type="molecule type" value="Genomic_DNA"/>
</dbReference>
<feature type="binding site" evidence="15 16">
    <location>
        <begin position="133"/>
        <end position="138"/>
    </location>
    <ligand>
        <name>S-adenosyl-L-methionine</name>
        <dbReference type="ChEBI" id="CHEBI:59789"/>
    </ligand>
</feature>
<evidence type="ECO:0000256" key="2">
    <source>
        <dbReference type="ARBA" id="ARBA00004496"/>
    </source>
</evidence>
<comment type="similarity">
    <text evidence="3 15 17">Belongs to the RNA methyltransferase TrmD family.</text>
</comment>
<dbReference type="PIRSF" id="PIRSF000386">
    <property type="entry name" value="tRNA_mtase"/>
    <property type="match status" value="1"/>
</dbReference>
<dbReference type="AlphaFoldDB" id="A0A1J4SEM0"/>
<dbReference type="InterPro" id="IPR029026">
    <property type="entry name" value="tRNA_m1G_MTases_N"/>
</dbReference>
<dbReference type="GO" id="GO:0002939">
    <property type="term" value="P:tRNA N1-guanine methylation"/>
    <property type="evidence" value="ECO:0007669"/>
    <property type="project" value="TreeGrafter"/>
</dbReference>
<dbReference type="PANTHER" id="PTHR46417:SF1">
    <property type="entry name" value="TRNA (GUANINE-N(1)-)-METHYLTRANSFERASE"/>
    <property type="match status" value="1"/>
</dbReference>
<comment type="catalytic activity">
    <reaction evidence="14 15 17">
        <text>guanosine(37) in tRNA + S-adenosyl-L-methionine = N(1)-methylguanosine(37) in tRNA + S-adenosyl-L-homocysteine + H(+)</text>
        <dbReference type="Rhea" id="RHEA:36899"/>
        <dbReference type="Rhea" id="RHEA-COMP:10145"/>
        <dbReference type="Rhea" id="RHEA-COMP:10147"/>
        <dbReference type="ChEBI" id="CHEBI:15378"/>
        <dbReference type="ChEBI" id="CHEBI:57856"/>
        <dbReference type="ChEBI" id="CHEBI:59789"/>
        <dbReference type="ChEBI" id="CHEBI:73542"/>
        <dbReference type="ChEBI" id="CHEBI:74269"/>
        <dbReference type="EC" id="2.1.1.228"/>
    </reaction>
</comment>
<dbReference type="NCBIfam" id="TIGR00088">
    <property type="entry name" value="trmD"/>
    <property type="match status" value="1"/>
</dbReference>
<dbReference type="Proteomes" id="UP000182278">
    <property type="component" value="Unassembled WGS sequence"/>
</dbReference>
<evidence type="ECO:0000256" key="3">
    <source>
        <dbReference type="ARBA" id="ARBA00007630"/>
    </source>
</evidence>
<evidence type="ECO:0000256" key="8">
    <source>
        <dbReference type="ARBA" id="ARBA00022603"/>
    </source>
</evidence>
<dbReference type="FunFam" id="3.40.1280.10:FF:000001">
    <property type="entry name" value="tRNA (guanine-N(1)-)-methyltransferase"/>
    <property type="match status" value="1"/>
</dbReference>
<reference evidence="19 20" key="1">
    <citation type="journal article" date="2016" name="Environ. Microbiol.">
        <title>Genomic resolution of a cold subsurface aquifer community provides metabolic insights for novel microbes adapted to high CO concentrations.</title>
        <authorList>
            <person name="Probst A.J."/>
            <person name="Castelle C.J."/>
            <person name="Singh A."/>
            <person name="Brown C.T."/>
            <person name="Anantharaman K."/>
            <person name="Sharon I."/>
            <person name="Hug L.A."/>
            <person name="Burstein D."/>
            <person name="Emerson J.B."/>
            <person name="Thomas B.C."/>
            <person name="Banfield J.F."/>
        </authorList>
    </citation>
    <scope>NUCLEOTIDE SEQUENCE [LARGE SCALE GENOMIC DNA]</scope>
    <source>
        <strain evidence="19">CG1_02_38_46</strain>
    </source>
</reference>
<proteinExistence type="inferred from homology"/>
<evidence type="ECO:0000256" key="6">
    <source>
        <dbReference type="ARBA" id="ARBA00014679"/>
    </source>
</evidence>
<dbReference type="InterPro" id="IPR029028">
    <property type="entry name" value="Alpha/beta_knot_MTases"/>
</dbReference>
<gene>
    <name evidence="15" type="primary">trmD</name>
    <name evidence="19" type="ORF">AUJ66_02065</name>
</gene>
<evidence type="ECO:0000256" key="4">
    <source>
        <dbReference type="ARBA" id="ARBA00011738"/>
    </source>
</evidence>
<evidence type="ECO:0000256" key="5">
    <source>
        <dbReference type="ARBA" id="ARBA00012807"/>
    </source>
</evidence>
<evidence type="ECO:0000256" key="1">
    <source>
        <dbReference type="ARBA" id="ARBA00002634"/>
    </source>
</evidence>
<keyword evidence="11 15" id="KW-0819">tRNA processing</keyword>
<keyword evidence="10 15" id="KW-0949">S-adenosyl-L-methionine</keyword>
<evidence type="ECO:0000256" key="14">
    <source>
        <dbReference type="ARBA" id="ARBA00047783"/>
    </source>
</evidence>
<dbReference type="HAMAP" id="MF_00605">
    <property type="entry name" value="TrmD"/>
    <property type="match status" value="1"/>
</dbReference>
<evidence type="ECO:0000256" key="13">
    <source>
        <dbReference type="ARBA" id="ARBA00033392"/>
    </source>
</evidence>
<comment type="subunit">
    <text evidence="4 15 17">Homodimer.</text>
</comment>
<dbReference type="Pfam" id="PF01746">
    <property type="entry name" value="tRNA_m1G_MT"/>
    <property type="match status" value="1"/>
</dbReference>
<evidence type="ECO:0000256" key="16">
    <source>
        <dbReference type="PIRSR" id="PIRSR000386-1"/>
    </source>
</evidence>
<dbReference type="Gene3D" id="3.40.1280.10">
    <property type="match status" value="1"/>
</dbReference>
<keyword evidence="8 15" id="KW-0489">Methyltransferase</keyword>
<name>A0A1J4SEM0_9BACT</name>
<dbReference type="NCBIfam" id="NF000648">
    <property type="entry name" value="PRK00026.1"/>
    <property type="match status" value="1"/>
</dbReference>
<dbReference type="Gene3D" id="1.10.1270.20">
    <property type="entry name" value="tRNA(m1g37)methyltransferase, domain 2"/>
    <property type="match status" value="1"/>
</dbReference>
<dbReference type="GO" id="GO:0052906">
    <property type="term" value="F:tRNA (guanine(37)-N1)-methyltransferase activity"/>
    <property type="evidence" value="ECO:0007669"/>
    <property type="project" value="UniProtKB-UniRule"/>
</dbReference>
<dbReference type="FunFam" id="1.10.1270.20:FF:000001">
    <property type="entry name" value="tRNA (guanine-N(1)-)-methyltransferase"/>
    <property type="match status" value="1"/>
</dbReference>
<evidence type="ECO:0000256" key="10">
    <source>
        <dbReference type="ARBA" id="ARBA00022691"/>
    </source>
</evidence>
<comment type="caution">
    <text evidence="19">The sequence shown here is derived from an EMBL/GenBank/DDBJ whole genome shotgun (WGS) entry which is preliminary data.</text>
</comment>
<accession>A0A1J4SEM0</accession>
<comment type="subcellular location">
    <subcellularLocation>
        <location evidence="2 15 17">Cytoplasm</location>
    </subcellularLocation>
</comment>
<evidence type="ECO:0000256" key="12">
    <source>
        <dbReference type="ARBA" id="ARBA00029736"/>
    </source>
</evidence>
<dbReference type="InterPro" id="IPR002649">
    <property type="entry name" value="tRNA_m1G_MeTrfase_TrmD"/>
</dbReference>
<evidence type="ECO:0000256" key="15">
    <source>
        <dbReference type="HAMAP-Rule" id="MF_00605"/>
    </source>
</evidence>
<feature type="binding site" evidence="15 16">
    <location>
        <position position="114"/>
    </location>
    <ligand>
        <name>S-adenosyl-L-methionine</name>
        <dbReference type="ChEBI" id="CHEBI:59789"/>
    </ligand>
</feature>
<keyword evidence="7 15" id="KW-0963">Cytoplasm</keyword>
<evidence type="ECO:0000256" key="11">
    <source>
        <dbReference type="ARBA" id="ARBA00022694"/>
    </source>
</evidence>
<feature type="domain" description="tRNA methyltransferase TRMD/TRM10-type" evidence="18">
    <location>
        <begin position="1"/>
        <end position="225"/>
    </location>
</feature>
<evidence type="ECO:0000256" key="17">
    <source>
        <dbReference type="RuleBase" id="RU003464"/>
    </source>
</evidence>
<dbReference type="CDD" id="cd18080">
    <property type="entry name" value="TrmD-like"/>
    <property type="match status" value="1"/>
</dbReference>
<evidence type="ECO:0000259" key="18">
    <source>
        <dbReference type="Pfam" id="PF01746"/>
    </source>
</evidence>
<comment type="function">
    <text evidence="1 15 17">Specifically methylates guanosine-37 in various tRNAs.</text>
</comment>
<dbReference type="STRING" id="1817893.AUJ66_02065"/>
<evidence type="ECO:0000313" key="20">
    <source>
        <dbReference type="Proteomes" id="UP000182278"/>
    </source>
</evidence>
<evidence type="ECO:0000313" key="19">
    <source>
        <dbReference type="EMBL" id="OIN97881.1"/>
    </source>
</evidence>
<dbReference type="PANTHER" id="PTHR46417">
    <property type="entry name" value="TRNA (GUANINE-N(1)-)-METHYLTRANSFERASE"/>
    <property type="match status" value="1"/>
</dbReference>
<organism evidence="19 20">
    <name type="scientific">Candidatus Desantisbacteria bacterium CG1_02_38_46</name>
    <dbReference type="NCBI Taxonomy" id="1817893"/>
    <lineage>
        <taxon>Bacteria</taxon>
        <taxon>Candidatus Desantisiibacteriota</taxon>
    </lineage>
</organism>
<dbReference type="InterPro" id="IPR016009">
    <property type="entry name" value="tRNA_MeTrfase_TRMD/TRM10"/>
</dbReference>
<evidence type="ECO:0000256" key="9">
    <source>
        <dbReference type="ARBA" id="ARBA00022679"/>
    </source>
</evidence>
<dbReference type="EC" id="2.1.1.228" evidence="5 15"/>